<name>A0ABT1H708_9NOCA</name>
<dbReference type="PROSITE" id="PS51779">
    <property type="entry name" value="POTRA"/>
    <property type="match status" value="1"/>
</dbReference>
<comment type="subcellular location">
    <subcellularLocation>
        <location evidence="1">Membrane</location>
    </subcellularLocation>
</comment>
<proteinExistence type="predicted"/>
<dbReference type="Pfam" id="PF03799">
    <property type="entry name" value="FtsQ_DivIB_C"/>
    <property type="match status" value="1"/>
</dbReference>
<evidence type="ECO:0000256" key="5">
    <source>
        <dbReference type="ARBA" id="ARBA00022989"/>
    </source>
</evidence>
<sequence>MTASLTDDRDLDRDDDGEPRADRRPVDRRDRRGRRPVGGVKRLVGTIVAILVLIGAALASYFTPIMSVRSIDVSGTQVLDPAQIVATSQIRMGTPLLQVDTTPAAERIAAIPRVKSVRVQRSYPSGIDITVQERVAVAFVARNGSWHLVDVDGVDFDRQKALPRLPRLTDDRSTDTAADRAALSVVAGLPADLRSRVTEIGADGVAGVQLTLAGDKKVIWGDDEDGAAKARTLGYLLTQDGTEYNVSAPQFPTYR</sequence>
<dbReference type="InterPro" id="IPR050487">
    <property type="entry name" value="FtsQ_DivIB"/>
</dbReference>
<evidence type="ECO:0000256" key="7">
    <source>
        <dbReference type="ARBA" id="ARBA00023306"/>
    </source>
</evidence>
<accession>A0ABT1H708</accession>
<evidence type="ECO:0000256" key="3">
    <source>
        <dbReference type="ARBA" id="ARBA00022618"/>
    </source>
</evidence>
<dbReference type="Gene3D" id="3.10.20.310">
    <property type="entry name" value="membrane protein fhac"/>
    <property type="match status" value="1"/>
</dbReference>
<evidence type="ECO:0000256" key="6">
    <source>
        <dbReference type="ARBA" id="ARBA00023136"/>
    </source>
</evidence>
<evidence type="ECO:0000256" key="9">
    <source>
        <dbReference type="SAM" id="Phobius"/>
    </source>
</evidence>
<dbReference type="RefSeq" id="WP_253656087.1">
    <property type="nucleotide sequence ID" value="NZ_BAAAOE010000002.1"/>
</dbReference>
<dbReference type="PANTHER" id="PTHR37820:SF1">
    <property type="entry name" value="CELL DIVISION PROTEIN FTSQ"/>
    <property type="match status" value="1"/>
</dbReference>
<dbReference type="PANTHER" id="PTHR37820">
    <property type="entry name" value="CELL DIVISION PROTEIN DIVIB"/>
    <property type="match status" value="1"/>
</dbReference>
<evidence type="ECO:0000259" key="10">
    <source>
        <dbReference type="PROSITE" id="PS51779"/>
    </source>
</evidence>
<keyword evidence="7" id="KW-0131">Cell cycle</keyword>
<evidence type="ECO:0000256" key="2">
    <source>
        <dbReference type="ARBA" id="ARBA00022475"/>
    </source>
</evidence>
<keyword evidence="2" id="KW-1003">Cell membrane</keyword>
<comment type="caution">
    <text evidence="11">The sequence shown here is derived from an EMBL/GenBank/DDBJ whole genome shotgun (WGS) entry which is preliminary data.</text>
</comment>
<evidence type="ECO:0000256" key="4">
    <source>
        <dbReference type="ARBA" id="ARBA00022692"/>
    </source>
</evidence>
<evidence type="ECO:0000256" key="1">
    <source>
        <dbReference type="ARBA" id="ARBA00004370"/>
    </source>
</evidence>
<feature type="compositionally biased region" description="Basic and acidic residues" evidence="8">
    <location>
        <begin position="1"/>
        <end position="30"/>
    </location>
</feature>
<dbReference type="Proteomes" id="UP001205740">
    <property type="component" value="Unassembled WGS sequence"/>
</dbReference>
<feature type="transmembrane region" description="Helical" evidence="9">
    <location>
        <begin position="43"/>
        <end position="62"/>
    </location>
</feature>
<evidence type="ECO:0000313" key="12">
    <source>
        <dbReference type="Proteomes" id="UP001205740"/>
    </source>
</evidence>
<keyword evidence="3 11" id="KW-0132">Cell division</keyword>
<organism evidence="11 12">
    <name type="scientific">Williamsia serinedens</name>
    <dbReference type="NCBI Taxonomy" id="391736"/>
    <lineage>
        <taxon>Bacteria</taxon>
        <taxon>Bacillati</taxon>
        <taxon>Actinomycetota</taxon>
        <taxon>Actinomycetes</taxon>
        <taxon>Mycobacteriales</taxon>
        <taxon>Nocardiaceae</taxon>
        <taxon>Williamsia</taxon>
    </lineage>
</organism>
<reference evidence="11 12" key="1">
    <citation type="submission" date="2022-06" db="EMBL/GenBank/DDBJ databases">
        <title>Genomic Encyclopedia of Archaeal and Bacterial Type Strains, Phase II (KMG-II): from individual species to whole genera.</title>
        <authorList>
            <person name="Goeker M."/>
        </authorList>
    </citation>
    <scope>NUCLEOTIDE SEQUENCE [LARGE SCALE GENOMIC DNA]</scope>
    <source>
        <strain evidence="11 12">DSM 45037</strain>
    </source>
</reference>
<keyword evidence="12" id="KW-1185">Reference proteome</keyword>
<dbReference type="EMBL" id="JAMTCG010000007">
    <property type="protein sequence ID" value="MCP2162522.1"/>
    <property type="molecule type" value="Genomic_DNA"/>
</dbReference>
<dbReference type="Pfam" id="PF08478">
    <property type="entry name" value="POTRA_1"/>
    <property type="match status" value="1"/>
</dbReference>
<gene>
    <name evidence="11" type="ORF">LX12_003730</name>
</gene>
<keyword evidence="5 9" id="KW-1133">Transmembrane helix</keyword>
<keyword evidence="6 9" id="KW-0472">Membrane</keyword>
<protein>
    <submittedName>
        <fullName evidence="11">Cell division protein FtsQ</fullName>
    </submittedName>
</protein>
<dbReference type="GO" id="GO:0051301">
    <property type="term" value="P:cell division"/>
    <property type="evidence" value="ECO:0007669"/>
    <property type="project" value="UniProtKB-KW"/>
</dbReference>
<keyword evidence="4 9" id="KW-0812">Transmembrane</keyword>
<evidence type="ECO:0000313" key="11">
    <source>
        <dbReference type="EMBL" id="MCP2162522.1"/>
    </source>
</evidence>
<evidence type="ECO:0000256" key="8">
    <source>
        <dbReference type="SAM" id="MobiDB-lite"/>
    </source>
</evidence>
<feature type="domain" description="POTRA" evidence="10">
    <location>
        <begin position="66"/>
        <end position="134"/>
    </location>
</feature>
<dbReference type="InterPro" id="IPR013685">
    <property type="entry name" value="POTRA_FtsQ_type"/>
</dbReference>
<dbReference type="InterPro" id="IPR005548">
    <property type="entry name" value="Cell_div_FtsQ/DivIB_C"/>
</dbReference>
<dbReference type="InterPro" id="IPR034746">
    <property type="entry name" value="POTRA"/>
</dbReference>
<feature type="region of interest" description="Disordered" evidence="8">
    <location>
        <begin position="1"/>
        <end position="34"/>
    </location>
</feature>